<evidence type="ECO:0000256" key="4">
    <source>
        <dbReference type="ARBA" id="ARBA00022771"/>
    </source>
</evidence>
<evidence type="ECO:0000259" key="10">
    <source>
        <dbReference type="PROSITE" id="PS50157"/>
    </source>
</evidence>
<proteinExistence type="predicted"/>
<evidence type="ECO:0000256" key="5">
    <source>
        <dbReference type="ARBA" id="ARBA00022833"/>
    </source>
</evidence>
<dbReference type="PANTHER" id="PTHR24404">
    <property type="entry name" value="ZINC FINGER PROTEIN"/>
    <property type="match status" value="1"/>
</dbReference>
<dbReference type="PROSITE" id="PS00028">
    <property type="entry name" value="ZINC_FINGER_C2H2_1"/>
    <property type="match status" value="1"/>
</dbReference>
<evidence type="ECO:0000256" key="7">
    <source>
        <dbReference type="ARBA" id="ARBA00023242"/>
    </source>
</evidence>
<dbReference type="EMBL" id="JAJSOF020000041">
    <property type="protein sequence ID" value="KAJ4425909.1"/>
    <property type="molecule type" value="Genomic_DNA"/>
</dbReference>
<feature type="domain" description="C2H2-type" evidence="10">
    <location>
        <begin position="254"/>
        <end position="281"/>
    </location>
</feature>
<keyword evidence="7" id="KW-0539">Nucleus</keyword>
<protein>
    <recommendedName>
        <fullName evidence="10">C2H2-type domain-containing protein</fullName>
    </recommendedName>
</protein>
<dbReference type="SUPFAM" id="SSF57667">
    <property type="entry name" value="beta-beta-alpha zinc fingers"/>
    <property type="match status" value="2"/>
</dbReference>
<dbReference type="SMART" id="SM00355">
    <property type="entry name" value="ZnF_C2H2"/>
    <property type="match status" value="3"/>
</dbReference>
<evidence type="ECO:0000256" key="6">
    <source>
        <dbReference type="ARBA" id="ARBA00023125"/>
    </source>
</evidence>
<dbReference type="PROSITE" id="PS50157">
    <property type="entry name" value="ZINC_FINGER_C2H2_2"/>
    <property type="match status" value="3"/>
</dbReference>
<comment type="subcellular location">
    <subcellularLocation>
        <location evidence="1">Nucleus</location>
    </subcellularLocation>
</comment>
<keyword evidence="6" id="KW-0238">DNA-binding</keyword>
<keyword evidence="12" id="KW-1185">Reference proteome</keyword>
<organism evidence="11 12">
    <name type="scientific">Periplaneta americana</name>
    <name type="common">American cockroach</name>
    <name type="synonym">Blatta americana</name>
    <dbReference type="NCBI Taxonomy" id="6978"/>
    <lineage>
        <taxon>Eukaryota</taxon>
        <taxon>Metazoa</taxon>
        <taxon>Ecdysozoa</taxon>
        <taxon>Arthropoda</taxon>
        <taxon>Hexapoda</taxon>
        <taxon>Insecta</taxon>
        <taxon>Pterygota</taxon>
        <taxon>Neoptera</taxon>
        <taxon>Polyneoptera</taxon>
        <taxon>Dictyoptera</taxon>
        <taxon>Blattodea</taxon>
        <taxon>Blattoidea</taxon>
        <taxon>Blattidae</taxon>
        <taxon>Blattinae</taxon>
        <taxon>Periplaneta</taxon>
    </lineage>
</organism>
<dbReference type="Pfam" id="PF13912">
    <property type="entry name" value="zf-C2H2_6"/>
    <property type="match status" value="1"/>
</dbReference>
<accession>A0ABQ8RW13</accession>
<sequence>MSPGSSTESYPFAHIGLRGNPGKKLNQLTCPDQKSKPGHQVSRPDALTVTPQVWTLLLTTIWIFKIYSIRWLGVSHNSNISGCNPHKISYTSNEALRFVMDVCKTEPEFDLLAVQSSDDAHTKEANLLPDEGLGAESTDSNYDLKWEVKIEDTAVPITFPVEKCDPEEKTFDVSTVKEESVLEVTTVESDVLTESILDTDEIQTPQEKHISPENCVASENRSEIAPESKIYSHLHTRKNNLLSQSHSHTENRTFNCDACGEQFSEPGSLTSHVRTHTNEESFNSDSCGKRFSTSGNVGSHVRKHTGEKSFKCDTCGKQFSKYGNLQTHVPKRGKKRQIYTTTSTIHIDINDDNKGLVQYRSPSSLIGFDSSGGKSRKRLCVFREEWLKCFV</sequence>
<evidence type="ECO:0000313" key="12">
    <source>
        <dbReference type="Proteomes" id="UP001148838"/>
    </source>
</evidence>
<evidence type="ECO:0000256" key="9">
    <source>
        <dbReference type="SAM" id="MobiDB-lite"/>
    </source>
</evidence>
<dbReference type="PANTHER" id="PTHR24404:SF110">
    <property type="entry name" value="C2H2-TYPE DOMAIN-CONTAINING PROTEIN"/>
    <property type="match status" value="1"/>
</dbReference>
<name>A0ABQ8RW13_PERAM</name>
<evidence type="ECO:0000256" key="1">
    <source>
        <dbReference type="ARBA" id="ARBA00004123"/>
    </source>
</evidence>
<dbReference type="InterPro" id="IPR036236">
    <property type="entry name" value="Znf_C2H2_sf"/>
</dbReference>
<reference evidence="11 12" key="1">
    <citation type="journal article" date="2022" name="Allergy">
        <title>Genome assembly and annotation of Periplaneta americana reveal a comprehensive cockroach allergen profile.</title>
        <authorList>
            <person name="Wang L."/>
            <person name="Xiong Q."/>
            <person name="Saelim N."/>
            <person name="Wang L."/>
            <person name="Nong W."/>
            <person name="Wan A.T."/>
            <person name="Shi M."/>
            <person name="Liu X."/>
            <person name="Cao Q."/>
            <person name="Hui J.H.L."/>
            <person name="Sookrung N."/>
            <person name="Leung T.F."/>
            <person name="Tungtrongchitr A."/>
            <person name="Tsui S.K.W."/>
        </authorList>
    </citation>
    <scope>NUCLEOTIDE SEQUENCE [LARGE SCALE GENOMIC DNA]</scope>
    <source>
        <strain evidence="11">PWHHKU_190912</strain>
    </source>
</reference>
<dbReference type="Pfam" id="PF00096">
    <property type="entry name" value="zf-C2H2"/>
    <property type="match status" value="1"/>
</dbReference>
<evidence type="ECO:0000313" key="11">
    <source>
        <dbReference type="EMBL" id="KAJ4425909.1"/>
    </source>
</evidence>
<dbReference type="Gene3D" id="3.30.160.60">
    <property type="entry name" value="Classic Zinc Finger"/>
    <property type="match status" value="3"/>
</dbReference>
<keyword evidence="3" id="KW-0677">Repeat</keyword>
<keyword evidence="4 8" id="KW-0863">Zinc-finger</keyword>
<keyword evidence="2" id="KW-0479">Metal-binding</keyword>
<dbReference type="InterPro" id="IPR013087">
    <property type="entry name" value="Znf_C2H2_type"/>
</dbReference>
<dbReference type="InterPro" id="IPR050589">
    <property type="entry name" value="Ikaros_C2H2-ZF"/>
</dbReference>
<feature type="region of interest" description="Disordered" evidence="9">
    <location>
        <begin position="1"/>
        <end position="43"/>
    </location>
</feature>
<evidence type="ECO:0000256" key="8">
    <source>
        <dbReference type="PROSITE-ProRule" id="PRU00042"/>
    </source>
</evidence>
<feature type="domain" description="C2H2-type" evidence="10">
    <location>
        <begin position="310"/>
        <end position="337"/>
    </location>
</feature>
<keyword evidence="5" id="KW-0862">Zinc</keyword>
<comment type="caution">
    <text evidence="11">The sequence shown here is derived from an EMBL/GenBank/DDBJ whole genome shotgun (WGS) entry which is preliminary data.</text>
</comment>
<evidence type="ECO:0000256" key="2">
    <source>
        <dbReference type="ARBA" id="ARBA00022723"/>
    </source>
</evidence>
<dbReference type="Proteomes" id="UP001148838">
    <property type="component" value="Unassembled WGS sequence"/>
</dbReference>
<feature type="domain" description="C2H2-type" evidence="10">
    <location>
        <begin position="282"/>
        <end position="309"/>
    </location>
</feature>
<evidence type="ECO:0000256" key="3">
    <source>
        <dbReference type="ARBA" id="ARBA00022737"/>
    </source>
</evidence>
<gene>
    <name evidence="11" type="ORF">ANN_27535</name>
</gene>